<evidence type="ECO:0000256" key="8">
    <source>
        <dbReference type="ARBA" id="ARBA00035363"/>
    </source>
</evidence>
<reference evidence="10 11" key="1">
    <citation type="journal article" date="2018" name="Nat. Ecol. Evol.">
        <title>Shark genomes provide insights into elasmobranch evolution and the origin of vertebrates.</title>
        <authorList>
            <person name="Hara Y"/>
            <person name="Yamaguchi K"/>
            <person name="Onimaru K"/>
            <person name="Kadota M"/>
            <person name="Koyanagi M"/>
            <person name="Keeley SD"/>
            <person name="Tatsumi K"/>
            <person name="Tanaka K"/>
            <person name="Motone F"/>
            <person name="Kageyama Y"/>
            <person name="Nozu R"/>
            <person name="Adachi N"/>
            <person name="Nishimura O"/>
            <person name="Nakagawa R"/>
            <person name="Tanegashima C"/>
            <person name="Kiyatake I"/>
            <person name="Matsumoto R"/>
            <person name="Murakumo K"/>
            <person name="Nishida K"/>
            <person name="Terakita A"/>
            <person name="Kuratani S"/>
            <person name="Sato K"/>
            <person name="Hyodo S Kuraku.S."/>
        </authorList>
    </citation>
    <scope>NUCLEOTIDE SEQUENCE [LARGE SCALE GENOMIC DNA]</scope>
</reference>
<comment type="subcellular location">
    <subcellularLocation>
        <location evidence="1">Mitochondrion</location>
    </subcellularLocation>
</comment>
<evidence type="ECO:0000256" key="1">
    <source>
        <dbReference type="ARBA" id="ARBA00004173"/>
    </source>
</evidence>
<protein>
    <recommendedName>
        <fullName evidence="7">Small ribosomal subunit protein mS31</fullName>
    </recommendedName>
    <alternativeName>
        <fullName evidence="8">28S ribosomal protein S31, mitochondrial</fullName>
    </alternativeName>
</protein>
<evidence type="ECO:0000256" key="4">
    <source>
        <dbReference type="ARBA" id="ARBA00022980"/>
    </source>
</evidence>
<evidence type="ECO:0000256" key="5">
    <source>
        <dbReference type="ARBA" id="ARBA00023128"/>
    </source>
</evidence>
<keyword evidence="4" id="KW-0689">Ribosomal protein</keyword>
<dbReference type="Proteomes" id="UP000287033">
    <property type="component" value="Unassembled WGS sequence"/>
</dbReference>
<evidence type="ECO:0000256" key="7">
    <source>
        <dbReference type="ARBA" id="ARBA00035133"/>
    </source>
</evidence>
<evidence type="ECO:0000313" key="11">
    <source>
        <dbReference type="Proteomes" id="UP000287033"/>
    </source>
</evidence>
<organism evidence="10 11">
    <name type="scientific">Chiloscyllium punctatum</name>
    <name type="common">Brownbanded bambooshark</name>
    <name type="synonym">Hemiscyllium punctatum</name>
    <dbReference type="NCBI Taxonomy" id="137246"/>
    <lineage>
        <taxon>Eukaryota</taxon>
        <taxon>Metazoa</taxon>
        <taxon>Chordata</taxon>
        <taxon>Craniata</taxon>
        <taxon>Vertebrata</taxon>
        <taxon>Chondrichthyes</taxon>
        <taxon>Elasmobranchii</taxon>
        <taxon>Galeomorphii</taxon>
        <taxon>Galeoidea</taxon>
        <taxon>Orectolobiformes</taxon>
        <taxon>Hemiscylliidae</taxon>
        <taxon>Chiloscyllium</taxon>
    </lineage>
</organism>
<keyword evidence="6" id="KW-0687">Ribonucleoprotein</keyword>
<dbReference type="GO" id="GO:0003735">
    <property type="term" value="F:structural constituent of ribosome"/>
    <property type="evidence" value="ECO:0007669"/>
    <property type="project" value="InterPro"/>
</dbReference>
<dbReference type="OrthoDB" id="5989925at2759"/>
<evidence type="ECO:0000313" key="10">
    <source>
        <dbReference type="EMBL" id="GCC34240.1"/>
    </source>
</evidence>
<evidence type="ECO:0000256" key="9">
    <source>
        <dbReference type="SAM" id="MobiDB-lite"/>
    </source>
</evidence>
<name>A0A401SV29_CHIPU</name>
<dbReference type="EMBL" id="BEZZ01000581">
    <property type="protein sequence ID" value="GCC34240.1"/>
    <property type="molecule type" value="Genomic_DNA"/>
</dbReference>
<comment type="similarity">
    <text evidence="2">Belongs to the mitochondrion-specific ribosomal protein mS31 family.</text>
</comment>
<dbReference type="GO" id="GO:0005763">
    <property type="term" value="C:mitochondrial small ribosomal subunit"/>
    <property type="evidence" value="ECO:0007669"/>
    <property type="project" value="InterPro"/>
</dbReference>
<dbReference type="OMA" id="EGYDNYP"/>
<sequence length="386" mass="43295">MQRLLVKVLLKAGVRGSGGRASGNPGREACRFCRLTGTGQRNIFTCSALLKDDEPKPCSTPGQQKDSEERTSATAGKSDLLNIIGGMKVEVSSKKKFQALRTQRLNNEAKNQPEGVESARSMFQKVNEDIKSECKKTLNPDLVAAASAVASSMPYNKKQIESELLKQLRKHESETEAQKNGEASNIGDIIADMKIGKRPGARAGIRTVSQIRFDDDGQGYTPDRGVTSEFNAMRKRKGLFTGKKLNIFPTHANDSEDVPETVSLPSLWDTELANQIAAATEQLPRNGFEEMIRWTKEGKLRQFPINNETGMEAEEGVEFHEHIFLEKHLKGFPEQGPVRHFMELVVNGLSKNPYLTVQQKSEHIEWFRQYFHDKEDILKETEVYIN</sequence>
<evidence type="ECO:0000256" key="6">
    <source>
        <dbReference type="ARBA" id="ARBA00023274"/>
    </source>
</evidence>
<feature type="region of interest" description="Disordered" evidence="9">
    <location>
        <begin position="54"/>
        <end position="77"/>
    </location>
</feature>
<evidence type="ECO:0000256" key="3">
    <source>
        <dbReference type="ARBA" id="ARBA00022946"/>
    </source>
</evidence>
<keyword evidence="5" id="KW-0496">Mitochondrion</keyword>
<gene>
    <name evidence="10" type="ORF">chiPu_0012713</name>
</gene>
<dbReference type="PANTHER" id="PTHR13231:SF3">
    <property type="entry name" value="SMALL RIBOSOMAL SUBUNIT PROTEIN MS31"/>
    <property type="match status" value="1"/>
</dbReference>
<dbReference type="PANTHER" id="PTHR13231">
    <property type="entry name" value="MITOCHONDRIAL RIBOSOMAL PROTEIN S31"/>
    <property type="match status" value="1"/>
</dbReference>
<dbReference type="STRING" id="137246.A0A401SV29"/>
<dbReference type="InterPro" id="IPR026299">
    <property type="entry name" value="MRP-S31"/>
</dbReference>
<comment type="caution">
    <text evidence="10">The sequence shown here is derived from an EMBL/GenBank/DDBJ whole genome shotgun (WGS) entry which is preliminary data.</text>
</comment>
<accession>A0A401SV29</accession>
<evidence type="ECO:0000256" key="2">
    <source>
        <dbReference type="ARBA" id="ARBA00011057"/>
    </source>
</evidence>
<dbReference type="Pfam" id="PF15433">
    <property type="entry name" value="MRP-S31"/>
    <property type="match status" value="1"/>
</dbReference>
<dbReference type="AlphaFoldDB" id="A0A401SV29"/>
<keyword evidence="3" id="KW-0809">Transit peptide</keyword>
<proteinExistence type="inferred from homology"/>
<keyword evidence="11" id="KW-1185">Reference proteome</keyword>